<name>A0A8S1RY79_PAROT</name>
<feature type="transmembrane region" description="Helical" evidence="2">
    <location>
        <begin position="367"/>
        <end position="386"/>
    </location>
</feature>
<keyword evidence="4" id="KW-1185">Reference proteome</keyword>
<keyword evidence="2" id="KW-0812">Transmembrane</keyword>
<dbReference type="EMBL" id="CAJJDP010000001">
    <property type="protein sequence ID" value="CAD8132377.1"/>
    <property type="molecule type" value="Genomic_DNA"/>
</dbReference>
<keyword evidence="2" id="KW-0472">Membrane</keyword>
<reference evidence="3" key="1">
    <citation type="submission" date="2021-01" db="EMBL/GenBank/DDBJ databases">
        <authorList>
            <consortium name="Genoscope - CEA"/>
            <person name="William W."/>
        </authorList>
    </citation>
    <scope>NUCLEOTIDE SEQUENCE</scope>
</reference>
<keyword evidence="2" id="KW-1133">Transmembrane helix</keyword>
<evidence type="ECO:0000256" key="1">
    <source>
        <dbReference type="SAM" id="MobiDB-lite"/>
    </source>
</evidence>
<protein>
    <recommendedName>
        <fullName evidence="5">Transmembrane protein</fullName>
    </recommendedName>
</protein>
<evidence type="ECO:0000313" key="3">
    <source>
        <dbReference type="EMBL" id="CAD8132377.1"/>
    </source>
</evidence>
<gene>
    <name evidence="3" type="ORF">POCTA_138.1.T0030402</name>
</gene>
<comment type="caution">
    <text evidence="3">The sequence shown here is derived from an EMBL/GenBank/DDBJ whole genome shotgun (WGS) entry which is preliminary data.</text>
</comment>
<evidence type="ECO:0008006" key="5">
    <source>
        <dbReference type="Google" id="ProtNLM"/>
    </source>
</evidence>
<dbReference type="OMA" id="ILSTWDT"/>
<dbReference type="OrthoDB" id="307652at2759"/>
<organism evidence="3 4">
    <name type="scientific">Paramecium octaurelia</name>
    <dbReference type="NCBI Taxonomy" id="43137"/>
    <lineage>
        <taxon>Eukaryota</taxon>
        <taxon>Sar</taxon>
        <taxon>Alveolata</taxon>
        <taxon>Ciliophora</taxon>
        <taxon>Intramacronucleata</taxon>
        <taxon>Oligohymenophorea</taxon>
        <taxon>Peniculida</taxon>
        <taxon>Parameciidae</taxon>
        <taxon>Paramecium</taxon>
    </lineage>
</organism>
<dbReference type="Proteomes" id="UP000683925">
    <property type="component" value="Unassembled WGS sequence"/>
</dbReference>
<dbReference type="AlphaFoldDB" id="A0A8S1RY79"/>
<feature type="region of interest" description="Disordered" evidence="1">
    <location>
        <begin position="336"/>
        <end position="360"/>
    </location>
</feature>
<evidence type="ECO:0000313" key="4">
    <source>
        <dbReference type="Proteomes" id="UP000683925"/>
    </source>
</evidence>
<accession>A0A8S1RY79</accession>
<proteinExistence type="predicted"/>
<sequence>MFMVLISKKEFELLKLQVLMLVLFAIFTITYARLLQRGPPPRNDGNRKQPNSTINELFENLAKNLDQDQKDELSFINSYIFDQGYQYYLKQNQERKEKILVAFLGMAEELDKQTEQENKRIENDIEYFSSLNNTDKDIVLTKISKDLERNLNDTSKQFTSKLALNIIQKQIEDFKAKPDRSILSTWDTTSSIKKQQKEEQELEEIEYQIQEFLDQGLSDEEVKKNITLFINQYFNGTQNLPSDINNLDQFIKNISQQEKQKNSTETFRNIRQEIRQIIRDSLREGKSEDEIKETIQQFLNQKGFQDLNENQKEQIQSIISNEFIRFKRQEDYINTASQNSTQSEDDNEDDDPVDTTTNGNSEEQHTLIYVGVFGTLIFVIILLFVIRRYRMKQNQSKQIRFKIQESQQEVEQME</sequence>
<feature type="compositionally biased region" description="Acidic residues" evidence="1">
    <location>
        <begin position="343"/>
        <end position="353"/>
    </location>
</feature>
<evidence type="ECO:0000256" key="2">
    <source>
        <dbReference type="SAM" id="Phobius"/>
    </source>
</evidence>